<sequence>MALETDRSSPNNASSPGPASNQRPGSQGGSVGSGATTPSSPSPPDCCVVCRDASRMQSTCTITTPVQPPPPCDCCTTGGRTSTASVYTCPSPGCSTPSPGCASSHGSSPDQLGDHMRQPSPTPPPPNDRVPPTPPTILPFSVANILKPEFGRRAVVTLKHLPFRVNPQPLIRHEIKRVATPICDYQRLFRPHESLPGVQPLPAPKPANKQQTPLLSWPPLVGAKSDIDGVKGPAVPQQTSPPLSPASSTVSAGSSAAEEKGPSSGKGQELWPAWVYCTRYSDRPSSVIVPGYRSKSSGFNLRFFQNLSVKQWVCNKIKLCLMRTNEELLE</sequence>
<evidence type="ECO:0000313" key="4">
    <source>
        <dbReference type="EMBL" id="CAD7194572.1"/>
    </source>
</evidence>
<keyword evidence="2" id="KW-0539">Nucleus</keyword>
<evidence type="ECO:0000256" key="3">
    <source>
        <dbReference type="SAM" id="MobiDB-lite"/>
    </source>
</evidence>
<protein>
    <submittedName>
        <fullName evidence="4">Uncharacterized protein</fullName>
    </submittedName>
</protein>
<name>A0A7R8Z4U6_TIMDO</name>
<dbReference type="PANTHER" id="PTHR24341:SF6">
    <property type="entry name" value="HOMEOBOX PROTEIN INVECTED"/>
    <property type="match status" value="1"/>
</dbReference>
<organism evidence="4">
    <name type="scientific">Timema douglasi</name>
    <name type="common">Walking stick</name>
    <dbReference type="NCBI Taxonomy" id="61478"/>
    <lineage>
        <taxon>Eukaryota</taxon>
        <taxon>Metazoa</taxon>
        <taxon>Ecdysozoa</taxon>
        <taxon>Arthropoda</taxon>
        <taxon>Hexapoda</taxon>
        <taxon>Insecta</taxon>
        <taxon>Pterygota</taxon>
        <taxon>Neoptera</taxon>
        <taxon>Polyneoptera</taxon>
        <taxon>Phasmatodea</taxon>
        <taxon>Timematodea</taxon>
        <taxon>Timematoidea</taxon>
        <taxon>Timematidae</taxon>
        <taxon>Timema</taxon>
    </lineage>
</organism>
<feature type="compositionally biased region" description="Low complexity" evidence="3">
    <location>
        <begin position="245"/>
        <end position="256"/>
    </location>
</feature>
<dbReference type="EMBL" id="OA564519">
    <property type="protein sequence ID" value="CAD7194572.1"/>
    <property type="molecule type" value="Genomic_DNA"/>
</dbReference>
<dbReference type="GO" id="GO:0000981">
    <property type="term" value="F:DNA-binding transcription factor activity, RNA polymerase II-specific"/>
    <property type="evidence" value="ECO:0007669"/>
    <property type="project" value="TreeGrafter"/>
</dbReference>
<comment type="subcellular location">
    <subcellularLocation>
        <location evidence="1">Nucleus</location>
    </subcellularLocation>
</comment>
<feature type="region of interest" description="Disordered" evidence="3">
    <location>
        <begin position="1"/>
        <end position="44"/>
    </location>
</feature>
<feature type="compositionally biased region" description="Low complexity" evidence="3">
    <location>
        <begin position="8"/>
        <end position="21"/>
    </location>
</feature>
<dbReference type="PANTHER" id="PTHR24341">
    <property type="entry name" value="HOMEOBOX PROTEIN ENGRAILED"/>
    <property type="match status" value="1"/>
</dbReference>
<dbReference type="AlphaFoldDB" id="A0A7R8Z4U6"/>
<proteinExistence type="predicted"/>
<dbReference type="GO" id="GO:0030182">
    <property type="term" value="P:neuron differentiation"/>
    <property type="evidence" value="ECO:0007669"/>
    <property type="project" value="TreeGrafter"/>
</dbReference>
<dbReference type="InterPro" id="IPR050720">
    <property type="entry name" value="Engrailed_Homeobox_TFs"/>
</dbReference>
<evidence type="ECO:0000256" key="2">
    <source>
        <dbReference type="ARBA" id="ARBA00023242"/>
    </source>
</evidence>
<accession>A0A7R8Z4U6</accession>
<gene>
    <name evidence="4" type="ORF">TDIB3V08_LOCUS989</name>
</gene>
<evidence type="ECO:0000256" key="1">
    <source>
        <dbReference type="ARBA" id="ARBA00004123"/>
    </source>
</evidence>
<feature type="compositionally biased region" description="Pro residues" evidence="3">
    <location>
        <begin position="120"/>
        <end position="136"/>
    </location>
</feature>
<dbReference type="GO" id="GO:0005634">
    <property type="term" value="C:nucleus"/>
    <property type="evidence" value="ECO:0007669"/>
    <property type="project" value="UniProtKB-SubCell"/>
</dbReference>
<feature type="region of interest" description="Disordered" evidence="3">
    <location>
        <begin position="98"/>
        <end position="136"/>
    </location>
</feature>
<dbReference type="GO" id="GO:0000978">
    <property type="term" value="F:RNA polymerase II cis-regulatory region sequence-specific DNA binding"/>
    <property type="evidence" value="ECO:0007669"/>
    <property type="project" value="TreeGrafter"/>
</dbReference>
<reference evidence="4" key="1">
    <citation type="submission" date="2020-11" db="EMBL/GenBank/DDBJ databases">
        <authorList>
            <person name="Tran Van P."/>
        </authorList>
    </citation>
    <scope>NUCLEOTIDE SEQUENCE</scope>
</reference>
<feature type="region of interest" description="Disordered" evidence="3">
    <location>
        <begin position="228"/>
        <end position="267"/>
    </location>
</feature>